<dbReference type="InterPro" id="IPR025996">
    <property type="entry name" value="MT1864/Rv1816-like_C"/>
</dbReference>
<dbReference type="GO" id="GO:0003700">
    <property type="term" value="F:DNA-binding transcription factor activity"/>
    <property type="evidence" value="ECO:0007669"/>
    <property type="project" value="TreeGrafter"/>
</dbReference>
<dbReference type="Proteomes" id="UP000286931">
    <property type="component" value="Unassembled WGS sequence"/>
</dbReference>
<dbReference type="InterPro" id="IPR009057">
    <property type="entry name" value="Homeodomain-like_sf"/>
</dbReference>
<dbReference type="PROSITE" id="PS50977">
    <property type="entry name" value="HTH_TETR_2"/>
    <property type="match status" value="1"/>
</dbReference>
<keyword evidence="3" id="KW-0804">Transcription</keyword>
<dbReference type="PANTHER" id="PTHR30055:SF220">
    <property type="entry name" value="TETR-FAMILY REGULATORY PROTEIN"/>
    <property type="match status" value="1"/>
</dbReference>
<evidence type="ECO:0000256" key="5">
    <source>
        <dbReference type="SAM" id="MobiDB-lite"/>
    </source>
</evidence>
<dbReference type="InterPro" id="IPR036271">
    <property type="entry name" value="Tet_transcr_reg_TetR-rel_C_sf"/>
</dbReference>
<proteinExistence type="predicted"/>
<keyword evidence="8" id="KW-1185">Reference proteome</keyword>
<dbReference type="SUPFAM" id="SSF48498">
    <property type="entry name" value="Tetracyclin repressor-like, C-terminal domain"/>
    <property type="match status" value="1"/>
</dbReference>
<feature type="DNA-binding region" description="H-T-H motif" evidence="4">
    <location>
        <begin position="35"/>
        <end position="54"/>
    </location>
</feature>
<evidence type="ECO:0000313" key="8">
    <source>
        <dbReference type="Proteomes" id="UP000286931"/>
    </source>
</evidence>
<dbReference type="Pfam" id="PF13305">
    <property type="entry name" value="TetR_C_33"/>
    <property type="match status" value="1"/>
</dbReference>
<feature type="domain" description="HTH tetR-type" evidence="6">
    <location>
        <begin position="12"/>
        <end position="72"/>
    </location>
</feature>
<dbReference type="InterPro" id="IPR001647">
    <property type="entry name" value="HTH_TetR"/>
</dbReference>
<feature type="compositionally biased region" description="Basic and acidic residues" evidence="5">
    <location>
        <begin position="231"/>
        <end position="241"/>
    </location>
</feature>
<dbReference type="PRINTS" id="PR00455">
    <property type="entry name" value="HTHTETR"/>
</dbReference>
<name>A0A401YF81_9ACTN</name>
<dbReference type="InterPro" id="IPR050109">
    <property type="entry name" value="HTH-type_TetR-like_transc_reg"/>
</dbReference>
<reference evidence="7 8" key="1">
    <citation type="submission" date="2018-12" db="EMBL/GenBank/DDBJ databases">
        <title>Draft genome sequence of Embleya hyalina NBRC 13850T.</title>
        <authorList>
            <person name="Komaki H."/>
            <person name="Hosoyama A."/>
            <person name="Kimura A."/>
            <person name="Ichikawa N."/>
            <person name="Tamura T."/>
        </authorList>
    </citation>
    <scope>NUCLEOTIDE SEQUENCE [LARGE SCALE GENOMIC DNA]</scope>
    <source>
        <strain evidence="7 8">NBRC 13850</strain>
    </source>
</reference>
<dbReference type="Pfam" id="PF00440">
    <property type="entry name" value="TetR_N"/>
    <property type="match status" value="1"/>
</dbReference>
<comment type="caution">
    <text evidence="7">The sequence shown here is derived from an EMBL/GenBank/DDBJ whole genome shotgun (WGS) entry which is preliminary data.</text>
</comment>
<dbReference type="SUPFAM" id="SSF46689">
    <property type="entry name" value="Homeodomain-like"/>
    <property type="match status" value="1"/>
</dbReference>
<dbReference type="GO" id="GO:0000976">
    <property type="term" value="F:transcription cis-regulatory region binding"/>
    <property type="evidence" value="ECO:0007669"/>
    <property type="project" value="TreeGrafter"/>
</dbReference>
<feature type="compositionally biased region" description="Acidic residues" evidence="5">
    <location>
        <begin position="90"/>
        <end position="105"/>
    </location>
</feature>
<organism evidence="7 8">
    <name type="scientific">Embleya hyalina</name>
    <dbReference type="NCBI Taxonomy" id="516124"/>
    <lineage>
        <taxon>Bacteria</taxon>
        <taxon>Bacillati</taxon>
        <taxon>Actinomycetota</taxon>
        <taxon>Actinomycetes</taxon>
        <taxon>Kitasatosporales</taxon>
        <taxon>Streptomycetaceae</taxon>
        <taxon>Embleya</taxon>
    </lineage>
</organism>
<protein>
    <submittedName>
        <fullName evidence="7">TetR family transcriptional regulator</fullName>
    </submittedName>
</protein>
<feature type="region of interest" description="Disordered" evidence="5">
    <location>
        <begin position="76"/>
        <end position="108"/>
    </location>
</feature>
<dbReference type="PANTHER" id="PTHR30055">
    <property type="entry name" value="HTH-TYPE TRANSCRIPTIONAL REGULATOR RUTR"/>
    <property type="match status" value="1"/>
</dbReference>
<evidence type="ECO:0000256" key="2">
    <source>
        <dbReference type="ARBA" id="ARBA00023125"/>
    </source>
</evidence>
<evidence type="ECO:0000256" key="3">
    <source>
        <dbReference type="ARBA" id="ARBA00023163"/>
    </source>
</evidence>
<keyword evidence="2 4" id="KW-0238">DNA-binding</keyword>
<evidence type="ECO:0000256" key="4">
    <source>
        <dbReference type="PROSITE-ProRule" id="PRU00335"/>
    </source>
</evidence>
<feature type="region of interest" description="Disordered" evidence="5">
    <location>
        <begin position="225"/>
        <end position="252"/>
    </location>
</feature>
<evidence type="ECO:0000259" key="6">
    <source>
        <dbReference type="PROSITE" id="PS50977"/>
    </source>
</evidence>
<dbReference type="Gene3D" id="1.10.357.10">
    <property type="entry name" value="Tetracycline Repressor, domain 2"/>
    <property type="match status" value="1"/>
</dbReference>
<dbReference type="EMBL" id="BIFH01000013">
    <property type="protein sequence ID" value="GCD93239.1"/>
    <property type="molecule type" value="Genomic_DNA"/>
</dbReference>
<dbReference type="OrthoDB" id="3173376at2"/>
<dbReference type="RefSeq" id="WP_126635487.1">
    <property type="nucleotide sequence ID" value="NZ_BIFH01000013.1"/>
</dbReference>
<dbReference type="AlphaFoldDB" id="A0A401YF81"/>
<evidence type="ECO:0000256" key="1">
    <source>
        <dbReference type="ARBA" id="ARBA00023015"/>
    </source>
</evidence>
<gene>
    <name evidence="7" type="ORF">EHYA_00882</name>
</gene>
<sequence length="252" mass="26729">MAKGNHRNYHHGELRDALLDAAETLVHERGVEGWSLREASARVGVSPSAAYHHFASRDALVRALSERVLARLGERMSAAAGHEPERGSEPDSESDSEPDAEPDSDPQERLVAVGRSYVRWALEEPAVARLAFGAGATDPDTSISPHPHDVLDAELDRLVDAGCLGVSARPGAEFVVWAAVHGLATLLADGLVSLDGPQAVDREAERVVRAVLGGLTQETAVSPTWPTARSAHTERLAERRAGGSSARGGIGR</sequence>
<keyword evidence="1" id="KW-0805">Transcription regulation</keyword>
<accession>A0A401YF81</accession>
<evidence type="ECO:0000313" key="7">
    <source>
        <dbReference type="EMBL" id="GCD93239.1"/>
    </source>
</evidence>